<dbReference type="InterPro" id="IPR016071">
    <property type="entry name" value="Staphylococal_nuclease_OB-fold"/>
</dbReference>
<keyword evidence="3" id="KW-0378">Hydrolase</keyword>
<proteinExistence type="predicted"/>
<dbReference type="GO" id="GO:0016787">
    <property type="term" value="F:hydrolase activity"/>
    <property type="evidence" value="ECO:0007669"/>
    <property type="project" value="UniProtKB-KW"/>
</dbReference>
<evidence type="ECO:0000256" key="1">
    <source>
        <dbReference type="ARBA" id="ARBA00022722"/>
    </source>
</evidence>
<keyword evidence="1" id="KW-0540">Nuclease</keyword>
<dbReference type="PANTHER" id="PTHR12302:SF3">
    <property type="entry name" value="SERINE_THREONINE-PROTEIN KINASE 31"/>
    <property type="match status" value="1"/>
</dbReference>
<evidence type="ECO:0000256" key="3">
    <source>
        <dbReference type="ARBA" id="ARBA00022801"/>
    </source>
</evidence>
<dbReference type="Proteomes" id="UP000593737">
    <property type="component" value="Chromosome"/>
</dbReference>
<name>A0A7S8J0K5_9BACT</name>
<evidence type="ECO:0000256" key="4">
    <source>
        <dbReference type="SAM" id="MobiDB-lite"/>
    </source>
</evidence>
<dbReference type="PROSITE" id="PS50830">
    <property type="entry name" value="TNASE_3"/>
    <property type="match status" value="1"/>
</dbReference>
<evidence type="ECO:0000259" key="6">
    <source>
        <dbReference type="PROSITE" id="PS50830"/>
    </source>
</evidence>
<dbReference type="Gene3D" id="2.40.50.90">
    <property type="match status" value="1"/>
</dbReference>
<keyword evidence="2" id="KW-0255">Endonuclease</keyword>
<feature type="region of interest" description="Disordered" evidence="4">
    <location>
        <begin position="137"/>
        <end position="162"/>
    </location>
</feature>
<feature type="signal peptide" evidence="5">
    <location>
        <begin position="1"/>
        <end position="20"/>
    </location>
</feature>
<dbReference type="PANTHER" id="PTHR12302">
    <property type="entry name" value="EBNA2 BINDING PROTEIN P100"/>
    <property type="match status" value="1"/>
</dbReference>
<keyword evidence="5" id="KW-0732">Signal</keyword>
<dbReference type="GO" id="GO:0004519">
    <property type="term" value="F:endonuclease activity"/>
    <property type="evidence" value="ECO:0007669"/>
    <property type="project" value="UniProtKB-KW"/>
</dbReference>
<gene>
    <name evidence="7" type="ORF">Nkreftii_003207</name>
</gene>
<feature type="chain" id="PRO_5032843913" description="TNase-like domain-containing protein" evidence="5">
    <location>
        <begin position="21"/>
        <end position="162"/>
    </location>
</feature>
<feature type="compositionally biased region" description="Low complexity" evidence="4">
    <location>
        <begin position="150"/>
        <end position="162"/>
    </location>
</feature>
<evidence type="ECO:0000313" key="7">
    <source>
        <dbReference type="EMBL" id="QPD05433.1"/>
    </source>
</evidence>
<dbReference type="EMBL" id="CP047423">
    <property type="protein sequence ID" value="QPD05433.1"/>
    <property type="molecule type" value="Genomic_DNA"/>
</dbReference>
<dbReference type="AlphaFoldDB" id="A0A7S8J0K5"/>
<protein>
    <recommendedName>
        <fullName evidence="6">TNase-like domain-containing protein</fullName>
    </recommendedName>
</protein>
<organism evidence="7 8">
    <name type="scientific">Candidatus Nitrospira kreftii</name>
    <dbReference type="NCBI Taxonomy" id="2652173"/>
    <lineage>
        <taxon>Bacteria</taxon>
        <taxon>Pseudomonadati</taxon>
        <taxon>Nitrospirota</taxon>
        <taxon>Nitrospiria</taxon>
        <taxon>Nitrospirales</taxon>
        <taxon>Nitrospiraceae</taxon>
        <taxon>Nitrospira</taxon>
    </lineage>
</organism>
<accession>A0A7S8J0K5</accession>
<reference evidence="7 8" key="1">
    <citation type="journal article" date="2020" name="ISME J.">
        <title>Enrichment and physiological characterization of a novel comammox Nitrospira indicates ammonium inhibition of complete nitrification.</title>
        <authorList>
            <person name="Sakoula D."/>
            <person name="Koch H."/>
            <person name="Frank J."/>
            <person name="Jetten M.S.M."/>
            <person name="van Kessel M.A.H.J."/>
            <person name="Lucker S."/>
        </authorList>
    </citation>
    <scope>NUCLEOTIDE SEQUENCE [LARGE SCALE GENOMIC DNA]</scope>
    <source>
        <strain evidence="7">Comreactor17</strain>
    </source>
</reference>
<dbReference type="SUPFAM" id="SSF50199">
    <property type="entry name" value="Staphylococcal nuclease"/>
    <property type="match status" value="1"/>
</dbReference>
<dbReference type="KEGG" id="nkf:Nkreftii_003207"/>
<feature type="domain" description="TNase-like" evidence="6">
    <location>
        <begin position="22"/>
        <end position="143"/>
    </location>
</feature>
<dbReference type="SMART" id="SM00318">
    <property type="entry name" value="SNc"/>
    <property type="match status" value="1"/>
</dbReference>
<dbReference type="InterPro" id="IPR035437">
    <property type="entry name" value="SNase_OB-fold_sf"/>
</dbReference>
<evidence type="ECO:0000256" key="2">
    <source>
        <dbReference type="ARBA" id="ARBA00022759"/>
    </source>
</evidence>
<dbReference type="Pfam" id="PF00565">
    <property type="entry name" value="SNase"/>
    <property type="match status" value="1"/>
</dbReference>
<evidence type="ECO:0000256" key="5">
    <source>
        <dbReference type="SAM" id="SignalP"/>
    </source>
</evidence>
<sequence>MKMSHLWLGLMLALPVPASAGPEFIARVITVHEGDRLTIHHQGRKDMVYLAEVDCPELKQPHGKQAKHATAAYIGNRDVVVRNLKQDRQGRITAEIVLQDGRLIAHELVKEGLAWVQPKQSKDQTLKDMEELARASGKGLWAETNPTPPWKWKSTKPAHQDR</sequence>
<evidence type="ECO:0000313" key="8">
    <source>
        <dbReference type="Proteomes" id="UP000593737"/>
    </source>
</evidence>